<accession>A0A915HZN5</accession>
<reference evidence="3" key="1">
    <citation type="submission" date="2022-11" db="UniProtKB">
        <authorList>
            <consortium name="WormBaseParasite"/>
        </authorList>
    </citation>
    <scope>IDENTIFICATION</scope>
</reference>
<feature type="compositionally biased region" description="Basic residues" evidence="1">
    <location>
        <begin position="1"/>
        <end position="20"/>
    </location>
</feature>
<sequence>MGLKIHRIPPNLKKKRKNRQQHPLESQKLSGPKWKYSVGMHGAEVQPQVYGHIEVSHQMTK</sequence>
<dbReference type="WBParaSite" id="nRc.2.0.1.t07321-RA">
    <property type="protein sequence ID" value="nRc.2.0.1.t07321-RA"/>
    <property type="gene ID" value="nRc.2.0.1.g07321"/>
</dbReference>
<dbReference type="AlphaFoldDB" id="A0A915HZN5"/>
<protein>
    <submittedName>
        <fullName evidence="3">Uncharacterized protein</fullName>
    </submittedName>
</protein>
<evidence type="ECO:0000256" key="1">
    <source>
        <dbReference type="SAM" id="MobiDB-lite"/>
    </source>
</evidence>
<name>A0A915HZN5_ROMCU</name>
<organism evidence="2 3">
    <name type="scientific">Romanomermis culicivorax</name>
    <name type="common">Nematode worm</name>
    <dbReference type="NCBI Taxonomy" id="13658"/>
    <lineage>
        <taxon>Eukaryota</taxon>
        <taxon>Metazoa</taxon>
        <taxon>Ecdysozoa</taxon>
        <taxon>Nematoda</taxon>
        <taxon>Enoplea</taxon>
        <taxon>Dorylaimia</taxon>
        <taxon>Mermithida</taxon>
        <taxon>Mermithoidea</taxon>
        <taxon>Mermithidae</taxon>
        <taxon>Romanomermis</taxon>
    </lineage>
</organism>
<feature type="region of interest" description="Disordered" evidence="1">
    <location>
        <begin position="1"/>
        <end position="33"/>
    </location>
</feature>
<keyword evidence="2" id="KW-1185">Reference proteome</keyword>
<dbReference type="Proteomes" id="UP000887565">
    <property type="component" value="Unplaced"/>
</dbReference>
<proteinExistence type="predicted"/>
<evidence type="ECO:0000313" key="2">
    <source>
        <dbReference type="Proteomes" id="UP000887565"/>
    </source>
</evidence>
<evidence type="ECO:0000313" key="3">
    <source>
        <dbReference type="WBParaSite" id="nRc.2.0.1.t07321-RA"/>
    </source>
</evidence>